<sequence>MAQLMTVLMVLALVLAPVIIVATHGPAAIAAAEEIAAHGHSHGDEGGLFQGHDATDHDHQSLAVLAGRHDGGDAHRDRTQMLITIDADGWPQDLPRRPPRT</sequence>
<gene>
    <name evidence="1" type="ORF">OU682_21400</name>
</gene>
<dbReference type="RefSeq" id="WP_268944237.1">
    <property type="nucleotide sequence ID" value="NZ_JAPTYD010000071.1"/>
</dbReference>
<protein>
    <recommendedName>
        <fullName evidence="3">Secreted protein</fullName>
    </recommendedName>
</protein>
<name>A0ABT4JAM6_9RHOB</name>
<organism evidence="1 2">
    <name type="scientific">Paracoccus benzoatiresistens</name>
    <dbReference type="NCBI Taxonomy" id="2997341"/>
    <lineage>
        <taxon>Bacteria</taxon>
        <taxon>Pseudomonadati</taxon>
        <taxon>Pseudomonadota</taxon>
        <taxon>Alphaproteobacteria</taxon>
        <taxon>Rhodobacterales</taxon>
        <taxon>Paracoccaceae</taxon>
        <taxon>Paracoccus</taxon>
    </lineage>
</organism>
<evidence type="ECO:0008006" key="3">
    <source>
        <dbReference type="Google" id="ProtNLM"/>
    </source>
</evidence>
<reference evidence="1" key="1">
    <citation type="submission" date="2022-12" db="EMBL/GenBank/DDBJ databases">
        <title>Paracoccus sp. EF6 isolated from a lake water.</title>
        <authorList>
            <person name="Liu H."/>
        </authorList>
    </citation>
    <scope>NUCLEOTIDE SEQUENCE</scope>
    <source>
        <strain evidence="1">EF6</strain>
    </source>
</reference>
<dbReference type="Proteomes" id="UP001149822">
    <property type="component" value="Unassembled WGS sequence"/>
</dbReference>
<comment type="caution">
    <text evidence="1">The sequence shown here is derived from an EMBL/GenBank/DDBJ whole genome shotgun (WGS) entry which is preliminary data.</text>
</comment>
<dbReference type="EMBL" id="JAPTYD010000071">
    <property type="protein sequence ID" value="MCZ0964141.1"/>
    <property type="molecule type" value="Genomic_DNA"/>
</dbReference>
<accession>A0ABT4JAM6</accession>
<evidence type="ECO:0000313" key="1">
    <source>
        <dbReference type="EMBL" id="MCZ0964141.1"/>
    </source>
</evidence>
<proteinExistence type="predicted"/>
<keyword evidence="2" id="KW-1185">Reference proteome</keyword>
<evidence type="ECO:0000313" key="2">
    <source>
        <dbReference type="Proteomes" id="UP001149822"/>
    </source>
</evidence>